<protein>
    <submittedName>
        <fullName evidence="1">Uncharacterized protein</fullName>
    </submittedName>
</protein>
<organism evidence="1 2">
    <name type="scientific">Dermatophagoides farinae</name>
    <name type="common">American house dust mite</name>
    <dbReference type="NCBI Taxonomy" id="6954"/>
    <lineage>
        <taxon>Eukaryota</taxon>
        <taxon>Metazoa</taxon>
        <taxon>Ecdysozoa</taxon>
        <taxon>Arthropoda</taxon>
        <taxon>Chelicerata</taxon>
        <taxon>Arachnida</taxon>
        <taxon>Acari</taxon>
        <taxon>Acariformes</taxon>
        <taxon>Sarcoptiformes</taxon>
        <taxon>Astigmata</taxon>
        <taxon>Psoroptidia</taxon>
        <taxon>Analgoidea</taxon>
        <taxon>Pyroglyphidae</taxon>
        <taxon>Dermatophagoidinae</taxon>
        <taxon>Dermatophagoides</taxon>
    </lineage>
</organism>
<evidence type="ECO:0000313" key="2">
    <source>
        <dbReference type="Proteomes" id="UP000790347"/>
    </source>
</evidence>
<evidence type="ECO:0000313" key="1">
    <source>
        <dbReference type="EMBL" id="KAH9497149.1"/>
    </source>
</evidence>
<proteinExistence type="predicted"/>
<dbReference type="Proteomes" id="UP000790347">
    <property type="component" value="Unassembled WGS sequence"/>
</dbReference>
<dbReference type="EMBL" id="ASGP02000007">
    <property type="protein sequence ID" value="KAH9497149.1"/>
    <property type="molecule type" value="Genomic_DNA"/>
</dbReference>
<dbReference type="AlphaFoldDB" id="A0A922HQM8"/>
<sequence>MYQETIQKTKIQQHDIDDDNNVIEKTLNESYIFRISSIVEKCDNFFFRKLDYNRMDMDSAFRWISFVPNSENVLLLFCGNNE</sequence>
<reference evidence="1" key="1">
    <citation type="submission" date="2013-05" db="EMBL/GenBank/DDBJ databases">
        <authorList>
            <person name="Yim A.K.Y."/>
            <person name="Chan T.F."/>
            <person name="Ji K.M."/>
            <person name="Liu X.Y."/>
            <person name="Zhou J.W."/>
            <person name="Li R.Q."/>
            <person name="Yang K.Y."/>
            <person name="Li J."/>
            <person name="Li M."/>
            <person name="Law P.T.W."/>
            <person name="Wu Y.L."/>
            <person name="Cai Z.L."/>
            <person name="Qin H."/>
            <person name="Bao Y."/>
            <person name="Leung R.K.K."/>
            <person name="Ng P.K.S."/>
            <person name="Zou J."/>
            <person name="Zhong X.J."/>
            <person name="Ran P.X."/>
            <person name="Zhong N.S."/>
            <person name="Liu Z.G."/>
            <person name="Tsui S.K.W."/>
        </authorList>
    </citation>
    <scope>NUCLEOTIDE SEQUENCE</scope>
    <source>
        <strain evidence="1">Derf</strain>
        <tissue evidence="1">Whole organism</tissue>
    </source>
</reference>
<gene>
    <name evidence="1" type="ORF">DERF_013153</name>
</gene>
<name>A0A922HQM8_DERFA</name>
<keyword evidence="2" id="KW-1185">Reference proteome</keyword>
<reference evidence="1" key="2">
    <citation type="journal article" date="2022" name="Res Sq">
        <title>Comparative Genomics Reveals Insights into the Divergent Evolution of Astigmatic Mites and Household Pest Adaptations.</title>
        <authorList>
            <person name="Xiong Q."/>
            <person name="Wan A.T.-Y."/>
            <person name="Liu X.-Y."/>
            <person name="Fung C.S.-H."/>
            <person name="Xiao X."/>
            <person name="Malainual N."/>
            <person name="Hou J."/>
            <person name="Wang L."/>
            <person name="Wang M."/>
            <person name="Yang K."/>
            <person name="Cui Y."/>
            <person name="Leung E."/>
            <person name="Nong W."/>
            <person name="Shin S.-K."/>
            <person name="Au S."/>
            <person name="Jeong K.Y."/>
            <person name="Chew F.T."/>
            <person name="Hui J."/>
            <person name="Leung T.F."/>
            <person name="Tungtrongchitr A."/>
            <person name="Zhong N."/>
            <person name="Liu Z."/>
            <person name="Tsui S."/>
        </authorList>
    </citation>
    <scope>NUCLEOTIDE SEQUENCE</scope>
    <source>
        <strain evidence="1">Derf</strain>
        <tissue evidence="1">Whole organism</tissue>
    </source>
</reference>
<comment type="caution">
    <text evidence="1">The sequence shown here is derived from an EMBL/GenBank/DDBJ whole genome shotgun (WGS) entry which is preliminary data.</text>
</comment>
<accession>A0A922HQM8</accession>